<gene>
    <name evidence="6" type="ORF">ACFFVF_09650</name>
</gene>
<keyword evidence="2" id="KW-0201">Cytochrome c-type biogenesis</keyword>
<protein>
    <submittedName>
        <fullName evidence="6">TlpA family protein disulfide reductase</fullName>
    </submittedName>
</protein>
<dbReference type="InterPro" id="IPR050553">
    <property type="entry name" value="Thioredoxin_ResA/DsbE_sf"/>
</dbReference>
<dbReference type="PANTHER" id="PTHR42852:SF6">
    <property type="entry name" value="THIOL:DISULFIDE INTERCHANGE PROTEIN DSBE"/>
    <property type="match status" value="1"/>
</dbReference>
<evidence type="ECO:0000313" key="6">
    <source>
        <dbReference type="EMBL" id="MFB9096779.1"/>
    </source>
</evidence>
<reference evidence="6 7" key="1">
    <citation type="submission" date="2024-09" db="EMBL/GenBank/DDBJ databases">
        <authorList>
            <person name="Sun Q."/>
            <person name="Mori K."/>
        </authorList>
    </citation>
    <scope>NUCLEOTIDE SEQUENCE [LARGE SCALE GENOMIC DNA]</scope>
    <source>
        <strain evidence="6 7">CECT 7955</strain>
    </source>
</reference>
<comment type="caution">
    <text evidence="6">The sequence shown here is derived from an EMBL/GenBank/DDBJ whole genome shotgun (WGS) entry which is preliminary data.</text>
</comment>
<dbReference type="PROSITE" id="PS51352">
    <property type="entry name" value="THIOREDOXIN_2"/>
    <property type="match status" value="1"/>
</dbReference>
<dbReference type="InterPro" id="IPR036249">
    <property type="entry name" value="Thioredoxin-like_sf"/>
</dbReference>
<feature type="domain" description="Thioredoxin" evidence="5">
    <location>
        <begin position="326"/>
        <end position="469"/>
    </location>
</feature>
<dbReference type="PANTHER" id="PTHR42852">
    <property type="entry name" value="THIOL:DISULFIDE INTERCHANGE PROTEIN DSBE"/>
    <property type="match status" value="1"/>
</dbReference>
<dbReference type="InterPro" id="IPR012336">
    <property type="entry name" value="Thioredoxin-like_fold"/>
</dbReference>
<name>A0ABV5GNA0_9FLAO</name>
<dbReference type="InterPro" id="IPR013766">
    <property type="entry name" value="Thioredoxin_domain"/>
</dbReference>
<dbReference type="EMBL" id="JBHMEY010000020">
    <property type="protein sequence ID" value="MFB9096779.1"/>
    <property type="molecule type" value="Genomic_DNA"/>
</dbReference>
<sequence length="469" mass="54730">MRFLLFLIILSNFSCSQEKKKDTTQSIPEKNTITLVFKERTYDKDSIRGADGSVRYSLAKMFYRENNEFVSNELNIDNLNKTDTVTIITENKIYLQHPFHVHFSTTYILKPGDTAVFSYPGDTPYITYLNKNADSLGANEYVKRNVQYPLIDDRLTFFKKNKRIRNKQETEKAQKEYEARNASILNHFNALKNKNSIEDEIYQINVFKEYRNIEKQDSIFNATINLAVEKYSNYLLYSFYNKYPVATVKKSNGAFVDFRINFDNVLKIDSIQPKNKDFLLYTFLEEIISNFSKPDAEKYFQLFASNVSDKTLIKTIEEKYYGISNKKVSKESTAVTLLNENKKEVLLQDIISKYKGKVVYVDFWASWCAPCRAAMPASRKLHEKYKNIEFVYISIDKNLEAWQKAAGKEQLNGATNFLATNYPEAQLYKDILLKTIPRYFIYDKNGKLVNDNAPGPESEEITKELEKYM</sequence>
<evidence type="ECO:0000256" key="4">
    <source>
        <dbReference type="ARBA" id="ARBA00023284"/>
    </source>
</evidence>
<accession>A0ABV5GNA0</accession>
<comment type="subcellular location">
    <subcellularLocation>
        <location evidence="1">Cell envelope</location>
    </subcellularLocation>
</comment>
<proteinExistence type="predicted"/>
<evidence type="ECO:0000256" key="3">
    <source>
        <dbReference type="ARBA" id="ARBA00023157"/>
    </source>
</evidence>
<dbReference type="Pfam" id="PF13905">
    <property type="entry name" value="Thioredoxin_8"/>
    <property type="match status" value="1"/>
</dbReference>
<dbReference type="Proteomes" id="UP001589607">
    <property type="component" value="Unassembled WGS sequence"/>
</dbReference>
<dbReference type="SUPFAM" id="SSF52833">
    <property type="entry name" value="Thioredoxin-like"/>
    <property type="match status" value="1"/>
</dbReference>
<evidence type="ECO:0000259" key="5">
    <source>
        <dbReference type="PROSITE" id="PS51352"/>
    </source>
</evidence>
<evidence type="ECO:0000313" key="7">
    <source>
        <dbReference type="Proteomes" id="UP001589607"/>
    </source>
</evidence>
<evidence type="ECO:0000256" key="1">
    <source>
        <dbReference type="ARBA" id="ARBA00004196"/>
    </source>
</evidence>
<keyword evidence="3" id="KW-1015">Disulfide bond</keyword>
<keyword evidence="4" id="KW-0676">Redox-active center</keyword>
<dbReference type="CDD" id="cd02966">
    <property type="entry name" value="TlpA_like_family"/>
    <property type="match status" value="1"/>
</dbReference>
<dbReference type="Gene3D" id="3.40.30.10">
    <property type="entry name" value="Glutaredoxin"/>
    <property type="match status" value="1"/>
</dbReference>
<organism evidence="6 7">
    <name type="scientific">Flavobacterium jumunjinense</name>
    <dbReference type="NCBI Taxonomy" id="998845"/>
    <lineage>
        <taxon>Bacteria</taxon>
        <taxon>Pseudomonadati</taxon>
        <taxon>Bacteroidota</taxon>
        <taxon>Flavobacteriia</taxon>
        <taxon>Flavobacteriales</taxon>
        <taxon>Flavobacteriaceae</taxon>
        <taxon>Flavobacterium</taxon>
    </lineage>
</organism>
<evidence type="ECO:0000256" key="2">
    <source>
        <dbReference type="ARBA" id="ARBA00022748"/>
    </source>
</evidence>
<keyword evidence="7" id="KW-1185">Reference proteome</keyword>
<dbReference type="RefSeq" id="WP_236456792.1">
    <property type="nucleotide sequence ID" value="NZ_CBCSGE010000018.1"/>
</dbReference>